<dbReference type="AlphaFoldDB" id="A0A081NLL1"/>
<feature type="compositionally biased region" description="Polar residues" evidence="1">
    <location>
        <begin position="193"/>
        <end position="205"/>
    </location>
</feature>
<protein>
    <submittedName>
        <fullName evidence="2">Uncharacterized protein</fullName>
    </submittedName>
</protein>
<name>A0A081NLL1_9GAMM</name>
<evidence type="ECO:0000256" key="1">
    <source>
        <dbReference type="SAM" id="MobiDB-lite"/>
    </source>
</evidence>
<feature type="compositionally biased region" description="Basic residues" evidence="1">
    <location>
        <begin position="206"/>
        <end position="222"/>
    </location>
</feature>
<comment type="caution">
    <text evidence="2">The sequence shown here is derived from an EMBL/GenBank/DDBJ whole genome shotgun (WGS) entry which is preliminary data.</text>
</comment>
<proteinExistence type="predicted"/>
<reference evidence="2 3" key="1">
    <citation type="submission" date="2014-06" db="EMBL/GenBank/DDBJ databases">
        <title>Whole Genome Sequences of Three Symbiotic Endozoicomonas Bacteria.</title>
        <authorList>
            <person name="Neave M.J."/>
            <person name="Apprill A."/>
            <person name="Voolstra C.R."/>
        </authorList>
    </citation>
    <scope>NUCLEOTIDE SEQUENCE [LARGE SCALE GENOMIC DNA]</scope>
    <source>
        <strain evidence="2 3">DSM 25634</strain>
    </source>
</reference>
<dbReference type="Proteomes" id="UP000028073">
    <property type="component" value="Unassembled WGS sequence"/>
</dbReference>
<dbReference type="OrthoDB" id="9835114at2"/>
<feature type="region of interest" description="Disordered" evidence="1">
    <location>
        <begin position="27"/>
        <end position="47"/>
    </location>
</feature>
<organism evidence="2 3">
    <name type="scientific">Endozoicomonas numazuensis</name>
    <dbReference type="NCBI Taxonomy" id="1137799"/>
    <lineage>
        <taxon>Bacteria</taxon>
        <taxon>Pseudomonadati</taxon>
        <taxon>Pseudomonadota</taxon>
        <taxon>Gammaproteobacteria</taxon>
        <taxon>Oceanospirillales</taxon>
        <taxon>Endozoicomonadaceae</taxon>
        <taxon>Endozoicomonas</taxon>
    </lineage>
</organism>
<accession>A0A081NLL1</accession>
<evidence type="ECO:0000313" key="2">
    <source>
        <dbReference type="EMBL" id="KEQ19334.1"/>
    </source>
</evidence>
<sequence length="255" mass="29552">MLSCTRLLLFIASFIFGLHSSLILADQKEKPDNESEEEKPGLELSNEEPETTICLETLTIQFSKEKEFVKSLTRFLQETDQECIELTPDQNHPPYDSKFNKYVIPDITTLPLPQNQRRIIHGRLLDCLLNNRSCLNVNKQAMGYWHQDGFSGGLFIPSMPEQNDPSQETLMSMFVTVFRNLVRLFLMLPAPGQESSDATTEQQRGSRFRPHRNNPRRKAERKSRREESSNPYSQDNRNRDRSRSPIRKPPKPDNS</sequence>
<dbReference type="RefSeq" id="WP_034833104.1">
    <property type="nucleotide sequence ID" value="NZ_JOKH01000001.1"/>
</dbReference>
<evidence type="ECO:0000313" key="3">
    <source>
        <dbReference type="Proteomes" id="UP000028073"/>
    </source>
</evidence>
<feature type="compositionally biased region" description="Basic and acidic residues" evidence="1">
    <location>
        <begin position="27"/>
        <end position="41"/>
    </location>
</feature>
<keyword evidence="3" id="KW-1185">Reference proteome</keyword>
<feature type="region of interest" description="Disordered" evidence="1">
    <location>
        <begin position="192"/>
        <end position="255"/>
    </location>
</feature>
<dbReference type="EMBL" id="JOKH01000001">
    <property type="protein sequence ID" value="KEQ19334.1"/>
    <property type="molecule type" value="Genomic_DNA"/>
</dbReference>
<gene>
    <name evidence="2" type="ORF">GZ78_05030</name>
</gene>